<evidence type="ECO:0000256" key="2">
    <source>
        <dbReference type="ARBA" id="ARBA00022679"/>
    </source>
</evidence>
<evidence type="ECO:0000313" key="4">
    <source>
        <dbReference type="EMBL" id="TWP46671.1"/>
    </source>
</evidence>
<protein>
    <submittedName>
        <fullName evidence="4">SAM-dependent methyltransferase</fullName>
    </submittedName>
</protein>
<evidence type="ECO:0000256" key="3">
    <source>
        <dbReference type="ARBA" id="ARBA00022691"/>
    </source>
</evidence>
<proteinExistence type="predicted"/>
<dbReference type="PANTHER" id="PTHR10509">
    <property type="entry name" value="O-METHYLTRANSFERASE-RELATED"/>
    <property type="match status" value="1"/>
</dbReference>
<keyword evidence="2 4" id="KW-0808">Transferase</keyword>
<dbReference type="PROSITE" id="PS51682">
    <property type="entry name" value="SAM_OMT_I"/>
    <property type="match status" value="1"/>
</dbReference>
<reference evidence="4 5" key="1">
    <citation type="submission" date="2019-07" db="EMBL/GenBank/DDBJ databases">
        <title>Lentzea xizangensis sp. nov., isolated from Qinghai-Tibetan Plateau Soils.</title>
        <authorList>
            <person name="Huang J."/>
        </authorList>
    </citation>
    <scope>NUCLEOTIDE SEQUENCE [LARGE SCALE GENOMIC DNA]</scope>
    <source>
        <strain evidence="4 5">FXJ1.1311</strain>
    </source>
</reference>
<keyword evidence="5" id="KW-1185">Reference proteome</keyword>
<keyword evidence="1 4" id="KW-0489">Methyltransferase</keyword>
<dbReference type="PANTHER" id="PTHR10509:SF14">
    <property type="entry name" value="CAFFEOYL-COA O-METHYLTRANSFERASE 3-RELATED"/>
    <property type="match status" value="1"/>
</dbReference>
<comment type="caution">
    <text evidence="4">The sequence shown here is derived from an EMBL/GenBank/DDBJ whole genome shotgun (WGS) entry which is preliminary data.</text>
</comment>
<dbReference type="InterPro" id="IPR050362">
    <property type="entry name" value="Cation-dep_OMT"/>
</dbReference>
<dbReference type="GO" id="GO:0008757">
    <property type="term" value="F:S-adenosylmethionine-dependent methyltransferase activity"/>
    <property type="evidence" value="ECO:0007669"/>
    <property type="project" value="TreeGrafter"/>
</dbReference>
<dbReference type="Pfam" id="PF01596">
    <property type="entry name" value="Methyltransf_3"/>
    <property type="match status" value="1"/>
</dbReference>
<dbReference type="CDD" id="cd02440">
    <property type="entry name" value="AdoMet_MTases"/>
    <property type="match status" value="1"/>
</dbReference>
<sequence>MAGQLELTPDLLGYVRDVSLREHPVLAELGEETAGLPGGTTMRVMAEEGQLLAMLALLIDARSVVEVGTFTGYGTLCLALAVPADGQVVTCDITNRWPLVGVPHWERAGVADRIDLRIGDAADTMTELLKERGPGTVDLVFIDADKVSYRRYYELALELLRPGGLAVVDNTLFSGRVTDSSVEDPDTLAIREFNAFLRDDDRVDLSMIVMADGITLARKRF</sequence>
<organism evidence="4 5">
    <name type="scientific">Lentzea tibetensis</name>
    <dbReference type="NCBI Taxonomy" id="2591470"/>
    <lineage>
        <taxon>Bacteria</taxon>
        <taxon>Bacillati</taxon>
        <taxon>Actinomycetota</taxon>
        <taxon>Actinomycetes</taxon>
        <taxon>Pseudonocardiales</taxon>
        <taxon>Pseudonocardiaceae</taxon>
        <taxon>Lentzea</taxon>
    </lineage>
</organism>
<dbReference type="Gene3D" id="3.40.50.150">
    <property type="entry name" value="Vaccinia Virus protein VP39"/>
    <property type="match status" value="1"/>
</dbReference>
<evidence type="ECO:0000313" key="5">
    <source>
        <dbReference type="Proteomes" id="UP000316639"/>
    </source>
</evidence>
<accession>A0A563EJ60</accession>
<dbReference type="GO" id="GO:0032259">
    <property type="term" value="P:methylation"/>
    <property type="evidence" value="ECO:0007669"/>
    <property type="project" value="UniProtKB-KW"/>
</dbReference>
<dbReference type="EMBL" id="VOBR01000031">
    <property type="protein sequence ID" value="TWP46671.1"/>
    <property type="molecule type" value="Genomic_DNA"/>
</dbReference>
<dbReference type="RefSeq" id="WP_146358541.1">
    <property type="nucleotide sequence ID" value="NZ_VOBR01000031.1"/>
</dbReference>
<dbReference type="InterPro" id="IPR002935">
    <property type="entry name" value="SAM_O-MeTrfase"/>
</dbReference>
<dbReference type="OrthoDB" id="9799672at2"/>
<dbReference type="InterPro" id="IPR029063">
    <property type="entry name" value="SAM-dependent_MTases_sf"/>
</dbReference>
<name>A0A563EJ60_9PSEU</name>
<dbReference type="AlphaFoldDB" id="A0A563EJ60"/>
<gene>
    <name evidence="4" type="ORF">FKR81_35035</name>
</gene>
<keyword evidence="3" id="KW-0949">S-adenosyl-L-methionine</keyword>
<dbReference type="SUPFAM" id="SSF53335">
    <property type="entry name" value="S-adenosyl-L-methionine-dependent methyltransferases"/>
    <property type="match status" value="1"/>
</dbReference>
<evidence type="ECO:0000256" key="1">
    <source>
        <dbReference type="ARBA" id="ARBA00022603"/>
    </source>
</evidence>
<dbReference type="GO" id="GO:0008171">
    <property type="term" value="F:O-methyltransferase activity"/>
    <property type="evidence" value="ECO:0007669"/>
    <property type="project" value="InterPro"/>
</dbReference>
<dbReference type="Proteomes" id="UP000316639">
    <property type="component" value="Unassembled WGS sequence"/>
</dbReference>